<evidence type="ECO:0000313" key="3">
    <source>
        <dbReference type="Proteomes" id="UP000652427"/>
    </source>
</evidence>
<feature type="transmembrane region" description="Helical" evidence="1">
    <location>
        <begin position="12"/>
        <end position="33"/>
    </location>
</feature>
<keyword evidence="3" id="KW-1185">Reference proteome</keyword>
<dbReference type="PIRSF" id="PIRSF011386">
    <property type="entry name" value="FixH"/>
    <property type="match status" value="1"/>
</dbReference>
<protein>
    <submittedName>
        <fullName evidence="2">FixH family protein</fullName>
    </submittedName>
</protein>
<organism evidence="2 3">
    <name type="scientific">Parasphingorhabdus flavimaris</name>
    <dbReference type="NCBI Taxonomy" id="266812"/>
    <lineage>
        <taxon>Bacteria</taxon>
        <taxon>Pseudomonadati</taxon>
        <taxon>Pseudomonadota</taxon>
        <taxon>Alphaproteobacteria</taxon>
        <taxon>Sphingomonadales</taxon>
        <taxon>Sphingomonadaceae</taxon>
        <taxon>Parasphingorhabdus</taxon>
    </lineage>
</organism>
<keyword evidence="1" id="KW-0472">Membrane</keyword>
<accession>A0ABX2MZN3</accession>
<evidence type="ECO:0000313" key="2">
    <source>
        <dbReference type="EMBL" id="NVD26904.1"/>
    </source>
</evidence>
<dbReference type="InterPro" id="IPR008620">
    <property type="entry name" value="FixH"/>
</dbReference>
<evidence type="ECO:0000256" key="1">
    <source>
        <dbReference type="SAM" id="Phobius"/>
    </source>
</evidence>
<comment type="caution">
    <text evidence="2">The sequence shown here is derived from an EMBL/GenBank/DDBJ whole genome shotgun (WGS) entry which is preliminary data.</text>
</comment>
<gene>
    <name evidence="2" type="ORF">HUO14_03155</name>
</gene>
<dbReference type="Proteomes" id="UP000652427">
    <property type="component" value="Unassembled WGS sequence"/>
</dbReference>
<proteinExistence type="predicted"/>
<keyword evidence="1" id="KW-0812">Transmembrane</keyword>
<keyword evidence="1" id="KW-1133">Transmembrane helix</keyword>
<sequence length="158" mass="17300">MSRETTSVKKFTGYHATAIIVAFFAVVVSVNMVMARFALSTFSGTVVDNSYVASQKYNDWLAQARTQQAHGWTVSPALRKADRASITITTADGVPLLGATMSGVAEHPIGQADPFEISFAQTASGEFRSVETLPAGRWKLKIIITQDDKDMRVVRDIW</sequence>
<dbReference type="InterPro" id="IPR018037">
    <property type="entry name" value="FixH_proteobacterial"/>
</dbReference>
<dbReference type="EMBL" id="JABWMH010000001">
    <property type="protein sequence ID" value="NVD26904.1"/>
    <property type="molecule type" value="Genomic_DNA"/>
</dbReference>
<dbReference type="Pfam" id="PF05751">
    <property type="entry name" value="FixH"/>
    <property type="match status" value="1"/>
</dbReference>
<name>A0ABX2MZN3_9SPHN</name>
<reference evidence="2 3" key="1">
    <citation type="submission" date="2020-06" db="EMBL/GenBank/DDBJ databases">
        <authorList>
            <person name="Kim S.-J."/>
            <person name="Park S.-J."/>
        </authorList>
    </citation>
    <scope>NUCLEOTIDE SEQUENCE [LARGE SCALE GENOMIC DNA]</scope>
    <source>
        <strain evidence="2 3">SW-151</strain>
    </source>
</reference>